<reference evidence="1 2" key="1">
    <citation type="submission" date="2021-06" db="EMBL/GenBank/DDBJ databases">
        <title>Caerostris darwini draft genome.</title>
        <authorList>
            <person name="Kono N."/>
            <person name="Arakawa K."/>
        </authorList>
    </citation>
    <scope>NUCLEOTIDE SEQUENCE [LARGE SCALE GENOMIC DNA]</scope>
</reference>
<protein>
    <submittedName>
        <fullName evidence="1">Uncharacterized protein</fullName>
    </submittedName>
</protein>
<dbReference type="EMBL" id="BPLQ01006174">
    <property type="protein sequence ID" value="GIY20481.1"/>
    <property type="molecule type" value="Genomic_DNA"/>
</dbReference>
<sequence>MKGGYGVTSLMERCARSSLDRMEEYPKTHEVRWEGMPRCDGGWGDVGLPGALSMQCVPLILEKVLFPLYIEQFEDYPGKFLESIFG</sequence>
<gene>
    <name evidence="1" type="ORF">CDAR_617291</name>
</gene>
<accession>A0AAV4RIA7</accession>
<comment type="caution">
    <text evidence="1">The sequence shown here is derived from an EMBL/GenBank/DDBJ whole genome shotgun (WGS) entry which is preliminary data.</text>
</comment>
<dbReference type="Proteomes" id="UP001054837">
    <property type="component" value="Unassembled WGS sequence"/>
</dbReference>
<proteinExistence type="predicted"/>
<evidence type="ECO:0000313" key="1">
    <source>
        <dbReference type="EMBL" id="GIY20481.1"/>
    </source>
</evidence>
<name>A0AAV4RIA7_9ARAC</name>
<keyword evidence="2" id="KW-1185">Reference proteome</keyword>
<evidence type="ECO:0000313" key="2">
    <source>
        <dbReference type="Proteomes" id="UP001054837"/>
    </source>
</evidence>
<feature type="non-terminal residue" evidence="1">
    <location>
        <position position="86"/>
    </location>
</feature>
<dbReference type="AlphaFoldDB" id="A0AAV4RIA7"/>
<organism evidence="1 2">
    <name type="scientific">Caerostris darwini</name>
    <dbReference type="NCBI Taxonomy" id="1538125"/>
    <lineage>
        <taxon>Eukaryota</taxon>
        <taxon>Metazoa</taxon>
        <taxon>Ecdysozoa</taxon>
        <taxon>Arthropoda</taxon>
        <taxon>Chelicerata</taxon>
        <taxon>Arachnida</taxon>
        <taxon>Araneae</taxon>
        <taxon>Araneomorphae</taxon>
        <taxon>Entelegynae</taxon>
        <taxon>Araneoidea</taxon>
        <taxon>Araneidae</taxon>
        <taxon>Caerostris</taxon>
    </lineage>
</organism>